<reference evidence="1 2" key="1">
    <citation type="submission" date="2017-11" db="EMBL/GenBank/DDBJ databases">
        <title>Isolation and Characterization of Family Methanocellaceae Species from Potential Methane Hydrate Area Offshore Southwestern Taiwan.</title>
        <authorList>
            <person name="Zhang W.-L."/>
            <person name="Chen W.-C."/>
            <person name="Lai M.-C."/>
            <person name="Chen S.-C."/>
        </authorList>
    </citation>
    <scope>NUCLEOTIDE SEQUENCE [LARGE SCALE GENOMIC DNA]</scope>
    <source>
        <strain evidence="1 2">CWC-04</strain>
    </source>
</reference>
<keyword evidence="2" id="KW-1185">Reference proteome</keyword>
<evidence type="ECO:0000313" key="2">
    <source>
        <dbReference type="Proteomes" id="UP001320159"/>
    </source>
</evidence>
<accession>A0AAP2W7X1</accession>
<dbReference type="Proteomes" id="UP001320159">
    <property type="component" value="Unassembled WGS sequence"/>
</dbReference>
<organism evidence="1 2">
    <name type="scientific">Methanooceanicella nereidis</name>
    <dbReference type="NCBI Taxonomy" id="2052831"/>
    <lineage>
        <taxon>Archaea</taxon>
        <taxon>Methanobacteriati</taxon>
        <taxon>Methanobacteriota</taxon>
        <taxon>Stenosarchaea group</taxon>
        <taxon>Methanomicrobia</taxon>
        <taxon>Methanocellales</taxon>
        <taxon>Methanocellaceae</taxon>
        <taxon>Methanooceanicella</taxon>
    </lineage>
</organism>
<protein>
    <submittedName>
        <fullName evidence="1">Uncharacterized protein</fullName>
    </submittedName>
</protein>
<name>A0AAP2W7X1_9EURY</name>
<dbReference type="AlphaFoldDB" id="A0AAP2W7X1"/>
<sequence>MSAVQSENKVVIMGVGQSGSIVTSLIRQSNAEAHIIAVDDNKDILGSADADVKILIKDGKFEPEPELDAFKLIFIIADPSEGSSLTYSQAIASKMSDKSFVYGIMIKPQRGWTEKDRDVYSSFDGAAVVDVGWVFEKRGKSDVEDAMRISFNFIAHTLAFISAAITSGDLSLDAFRNILAGKVASFAATSVSQPATLYILTMSDMNRSMVSSGLIFMPEDTEDIIARRLFLGVAGTLPPASDLATFRIKGVEPFRILAILARPY</sequence>
<evidence type="ECO:0000313" key="1">
    <source>
        <dbReference type="EMBL" id="MCD1295679.1"/>
    </source>
</evidence>
<dbReference type="RefSeq" id="WP_230742535.1">
    <property type="nucleotide sequence ID" value="NZ_PGCK01000010.1"/>
</dbReference>
<comment type="caution">
    <text evidence="1">The sequence shown here is derived from an EMBL/GenBank/DDBJ whole genome shotgun (WGS) entry which is preliminary data.</text>
</comment>
<gene>
    <name evidence="1" type="ORF">CUJ83_11790</name>
</gene>
<dbReference type="EMBL" id="PGCK01000010">
    <property type="protein sequence ID" value="MCD1295679.1"/>
    <property type="molecule type" value="Genomic_DNA"/>
</dbReference>
<proteinExistence type="predicted"/>